<keyword evidence="4" id="KW-0472">Membrane</keyword>
<dbReference type="Gene3D" id="1.25.40.390">
    <property type="match status" value="1"/>
</dbReference>
<dbReference type="RefSeq" id="WP_010802037.1">
    <property type="nucleotide sequence ID" value="NZ_KE159519.1"/>
</dbReference>
<name>S0GIK4_9BACT</name>
<feature type="domain" description="SusD-like N-terminal" evidence="8">
    <location>
        <begin position="89"/>
        <end position="220"/>
    </location>
</feature>
<evidence type="ECO:0000256" key="1">
    <source>
        <dbReference type="ARBA" id="ARBA00004442"/>
    </source>
</evidence>
<reference evidence="9 10" key="1">
    <citation type="submission" date="2013-04" db="EMBL/GenBank/DDBJ databases">
        <title>The Genome Sequence of Parabacteroides goldsteinii dnLKV18.</title>
        <authorList>
            <consortium name="The Broad Institute Genomics Platform"/>
            <consortium name="The Broad Institute Genome Sequencing Center for Infectious Disease"/>
            <person name="Earl A."/>
            <person name="Xavier R."/>
            <person name="Kuhn K."/>
            <person name="Stappenbeck T."/>
            <person name="Walker B."/>
            <person name="Young S."/>
            <person name="Zeng Q."/>
            <person name="Gargeya S."/>
            <person name="Fitzgerald M."/>
            <person name="Haas B."/>
            <person name="Abouelleil A."/>
            <person name="Allen A.W."/>
            <person name="Alvarado L."/>
            <person name="Arachchi H.M."/>
            <person name="Berlin A.M."/>
            <person name="Chapman S.B."/>
            <person name="Gainer-Dewar J."/>
            <person name="Goldberg J."/>
            <person name="Griggs A."/>
            <person name="Gujja S."/>
            <person name="Hansen M."/>
            <person name="Howarth C."/>
            <person name="Imamovic A."/>
            <person name="Ireland A."/>
            <person name="Larimer J."/>
            <person name="McCowan C."/>
            <person name="Murphy C."/>
            <person name="Pearson M."/>
            <person name="Poon T.W."/>
            <person name="Priest M."/>
            <person name="Roberts A."/>
            <person name="Saif S."/>
            <person name="Shea T."/>
            <person name="Sisk P."/>
            <person name="Sykes S."/>
            <person name="Wortman J."/>
            <person name="Nusbaum C."/>
            <person name="Birren B."/>
        </authorList>
    </citation>
    <scope>NUCLEOTIDE SEQUENCE [LARGE SCALE GENOMIC DNA]</scope>
    <source>
        <strain evidence="10">dnLKV18</strain>
    </source>
</reference>
<dbReference type="InterPro" id="IPR033985">
    <property type="entry name" value="SusD-like_N"/>
</dbReference>
<evidence type="ECO:0000256" key="3">
    <source>
        <dbReference type="ARBA" id="ARBA00022729"/>
    </source>
</evidence>
<dbReference type="InterPro" id="IPR011990">
    <property type="entry name" value="TPR-like_helical_dom_sf"/>
</dbReference>
<organism evidence="9 10">
    <name type="scientific">Parabacteroides goldsteinii dnLKV18</name>
    <dbReference type="NCBI Taxonomy" id="1235789"/>
    <lineage>
        <taxon>Bacteria</taxon>
        <taxon>Pseudomonadati</taxon>
        <taxon>Bacteroidota</taxon>
        <taxon>Bacteroidia</taxon>
        <taxon>Bacteroidales</taxon>
        <taxon>Tannerellaceae</taxon>
        <taxon>Parabacteroides</taxon>
    </lineage>
</organism>
<evidence type="ECO:0000256" key="2">
    <source>
        <dbReference type="ARBA" id="ARBA00006275"/>
    </source>
</evidence>
<dbReference type="Pfam" id="PF07980">
    <property type="entry name" value="SusD_RagB"/>
    <property type="match status" value="1"/>
</dbReference>
<keyword evidence="10" id="KW-1185">Reference proteome</keyword>
<feature type="chain" id="PRO_5004487675" description="RagB/SusD domain-containing protein" evidence="6">
    <location>
        <begin position="21"/>
        <end position="647"/>
    </location>
</feature>
<evidence type="ECO:0000313" key="10">
    <source>
        <dbReference type="Proteomes" id="UP000014140"/>
    </source>
</evidence>
<comment type="caution">
    <text evidence="9">The sequence shown here is derived from an EMBL/GenBank/DDBJ whole genome shotgun (WGS) entry which is preliminary data.</text>
</comment>
<sequence>MKLKKYLLFAFAGTSLVASFTGCQSEDEFLTEHSYKFDDQTFYRSQSDMEMALNGCYRQLQSLMMGQTHGGHSWMIMGLGLDTFGETGGNNRFANWDNLNSSEGLTRHWYDNLYTMINRANTVIDMMDERSEIAYSSAEKKAQLRATAIFFRGWSYRVLAGMYGNVPILEHHATEITTGYVPASRQEVWEFCKEDLTYAAQNLPLKAEKPGQIVRAAADHYLAEINLALGDFNGAVDAASRVIDGTDGDFHLMTTRFGSRAGEATDRYGNSLAAPAGAYWDLFREGGNQNSPNNKEAIWVCQYNYNTQSTGGGGDEWWRIAACTTESNWLSNQVRVNKTKRTLKDGTEVYLWGDNVACFQPGIVGSAKSSVPSAEGRYEADIMRDSIGGNVPYSGNILYPTRYVYTDLWKNSKQGDKEDIRGSEIMIQRNWYTPGGTRWLDEKAAAFERANANGYEITAADTIGIFPRFWKFSDDKHPNGDNKAYDCDWYMLRIAETYLVRAEAYLALGDRAKAASDINVLHDRANAPLCTAADVNIDYILDERTRELLGEEHRWITLNRLSVNPNATYVTELYPIQDETTSNTVYERMRRYGLGYENLSGSNQPREWNEAEHRYISNFHPYNYQYPIPIQVIQSNTGVKYPQNTGY</sequence>
<dbReference type="PROSITE" id="PS51257">
    <property type="entry name" value="PROKAR_LIPOPROTEIN"/>
    <property type="match status" value="1"/>
</dbReference>
<dbReference type="InterPro" id="IPR012944">
    <property type="entry name" value="SusD_RagB_dom"/>
</dbReference>
<evidence type="ECO:0000259" key="7">
    <source>
        <dbReference type="Pfam" id="PF07980"/>
    </source>
</evidence>
<comment type="similarity">
    <text evidence="2">Belongs to the SusD family.</text>
</comment>
<keyword evidence="3 6" id="KW-0732">Signal</keyword>
<evidence type="ECO:0000256" key="6">
    <source>
        <dbReference type="SAM" id="SignalP"/>
    </source>
</evidence>
<dbReference type="HOGENOM" id="CLU_015553_1_4_10"/>
<evidence type="ECO:0000256" key="4">
    <source>
        <dbReference type="ARBA" id="ARBA00023136"/>
    </source>
</evidence>
<evidence type="ECO:0008006" key="11">
    <source>
        <dbReference type="Google" id="ProtNLM"/>
    </source>
</evidence>
<gene>
    <name evidence="9" type="ORF">C803_02820</name>
</gene>
<protein>
    <recommendedName>
        <fullName evidence="11">RagB/SusD domain-containing protein</fullName>
    </recommendedName>
</protein>
<dbReference type="AlphaFoldDB" id="S0GIK4"/>
<keyword evidence="5" id="KW-0998">Cell outer membrane</keyword>
<comment type="subcellular location">
    <subcellularLocation>
        <location evidence="1">Cell outer membrane</location>
    </subcellularLocation>
</comment>
<feature type="domain" description="RagB/SusD" evidence="7">
    <location>
        <begin position="461"/>
        <end position="647"/>
    </location>
</feature>
<dbReference type="Pfam" id="PF14322">
    <property type="entry name" value="SusD-like_3"/>
    <property type="match status" value="1"/>
</dbReference>
<dbReference type="PATRIC" id="fig|1235789.3.peg.2810"/>
<evidence type="ECO:0000259" key="8">
    <source>
        <dbReference type="Pfam" id="PF14322"/>
    </source>
</evidence>
<dbReference type="SUPFAM" id="SSF48452">
    <property type="entry name" value="TPR-like"/>
    <property type="match status" value="1"/>
</dbReference>
<feature type="signal peptide" evidence="6">
    <location>
        <begin position="1"/>
        <end position="20"/>
    </location>
</feature>
<dbReference type="EMBL" id="ASSQ01000013">
    <property type="protein sequence ID" value="EOS17806.1"/>
    <property type="molecule type" value="Genomic_DNA"/>
</dbReference>
<evidence type="ECO:0000313" key="9">
    <source>
        <dbReference type="EMBL" id="EOS17806.1"/>
    </source>
</evidence>
<dbReference type="GO" id="GO:0009279">
    <property type="term" value="C:cell outer membrane"/>
    <property type="evidence" value="ECO:0007669"/>
    <property type="project" value="UniProtKB-SubCell"/>
</dbReference>
<accession>S0GIK4</accession>
<evidence type="ECO:0000256" key="5">
    <source>
        <dbReference type="ARBA" id="ARBA00023237"/>
    </source>
</evidence>
<proteinExistence type="inferred from homology"/>
<dbReference type="Proteomes" id="UP000014140">
    <property type="component" value="Unassembled WGS sequence"/>
</dbReference>